<dbReference type="Proteomes" id="UP000515679">
    <property type="component" value="Chromosome"/>
</dbReference>
<dbReference type="InterPro" id="IPR008756">
    <property type="entry name" value="Peptidase_M56"/>
</dbReference>
<keyword evidence="1" id="KW-0472">Membrane</keyword>
<feature type="transmembrane region" description="Helical" evidence="1">
    <location>
        <begin position="264"/>
        <end position="284"/>
    </location>
</feature>
<keyword evidence="1" id="KW-0812">Transmembrane</keyword>
<evidence type="ECO:0000313" key="3">
    <source>
        <dbReference type="EMBL" id="QMV39905.1"/>
    </source>
</evidence>
<dbReference type="CDD" id="cd07326">
    <property type="entry name" value="M56_BlaR1_MecR1_like"/>
    <property type="match status" value="1"/>
</dbReference>
<dbReference type="PANTHER" id="PTHR34978">
    <property type="entry name" value="POSSIBLE SENSOR-TRANSDUCER PROTEIN BLAR"/>
    <property type="match status" value="1"/>
</dbReference>
<proteinExistence type="predicted"/>
<feature type="transmembrane region" description="Helical" evidence="1">
    <location>
        <begin position="12"/>
        <end position="36"/>
    </location>
</feature>
<organism evidence="3 4">
    <name type="scientific">Cohnella cholangitidis</name>
    <dbReference type="NCBI Taxonomy" id="2598458"/>
    <lineage>
        <taxon>Bacteria</taxon>
        <taxon>Bacillati</taxon>
        <taxon>Bacillota</taxon>
        <taxon>Bacilli</taxon>
        <taxon>Bacillales</taxon>
        <taxon>Paenibacillaceae</taxon>
        <taxon>Cohnella</taxon>
    </lineage>
</organism>
<protein>
    <submittedName>
        <fullName evidence="3">M56 family metallopeptidase</fullName>
    </submittedName>
</protein>
<sequence length="286" mass="32635">MKQRRKQSSFVLGVSLLTAFIVFSQMALYVAHLLWGVSLHKNVFDVCIGLFKPNTFPYHLITFVLNALIVYTILIVLVTAVRQFFLVRKFRNRLFALENPQLTRKLLGRLNRNPSELVVVNNDRMLAFTVGFRNPRIVISDALLEMLDENELRAVIEHETFHQINRDGIKILVLQFISQALWFIPIAHWSYQNYKIISELAADEYAIDRSGSELGLGSAMLKLIRRGFKSSSAPVIVQFADGSINYRLKQLVNAERSLPVKLDAVSMVTSVYMLMLVLMLMIVAGM</sequence>
<gene>
    <name evidence="3" type="ORF">FPL14_00805</name>
</gene>
<name>A0A7G5BSH1_9BACL</name>
<evidence type="ECO:0000256" key="1">
    <source>
        <dbReference type="SAM" id="Phobius"/>
    </source>
</evidence>
<keyword evidence="4" id="KW-1185">Reference proteome</keyword>
<evidence type="ECO:0000313" key="4">
    <source>
        <dbReference type="Proteomes" id="UP000515679"/>
    </source>
</evidence>
<feature type="domain" description="Peptidase M56" evidence="2">
    <location>
        <begin position="61"/>
        <end position="249"/>
    </location>
</feature>
<dbReference type="Gene3D" id="3.30.2010.10">
    <property type="entry name" value="Metalloproteases ('zincins'), catalytic domain"/>
    <property type="match status" value="1"/>
</dbReference>
<dbReference type="AlphaFoldDB" id="A0A7G5BSH1"/>
<evidence type="ECO:0000259" key="2">
    <source>
        <dbReference type="Pfam" id="PF05569"/>
    </source>
</evidence>
<keyword evidence="1" id="KW-1133">Transmembrane helix</keyword>
<accession>A0A7G5BSH1</accession>
<reference evidence="3 4" key="1">
    <citation type="submission" date="2019-07" db="EMBL/GenBank/DDBJ databases">
        <authorList>
            <person name="Kim J.K."/>
            <person name="Cheong H.-M."/>
            <person name="Choi Y."/>
            <person name="Hwang K.J."/>
            <person name="Lee S."/>
            <person name="Choi C."/>
        </authorList>
    </citation>
    <scope>NUCLEOTIDE SEQUENCE [LARGE SCALE GENOMIC DNA]</scope>
    <source>
        <strain evidence="3 4">KS 22</strain>
    </source>
</reference>
<dbReference type="Pfam" id="PF05569">
    <property type="entry name" value="Peptidase_M56"/>
    <property type="match status" value="1"/>
</dbReference>
<dbReference type="PANTHER" id="PTHR34978:SF3">
    <property type="entry name" value="SLR0241 PROTEIN"/>
    <property type="match status" value="1"/>
</dbReference>
<dbReference type="EMBL" id="CP041969">
    <property type="protein sequence ID" value="QMV39905.1"/>
    <property type="molecule type" value="Genomic_DNA"/>
</dbReference>
<feature type="transmembrane region" description="Helical" evidence="1">
    <location>
        <begin position="56"/>
        <end position="81"/>
    </location>
</feature>
<dbReference type="KEGG" id="cchl:FPL14_00805"/>
<dbReference type="RefSeq" id="WP_182301236.1">
    <property type="nucleotide sequence ID" value="NZ_CP041969.1"/>
</dbReference>
<dbReference type="InterPro" id="IPR052173">
    <property type="entry name" value="Beta-lactam_resp_regulator"/>
</dbReference>